<dbReference type="Proteomes" id="UP001055117">
    <property type="component" value="Unassembled WGS sequence"/>
</dbReference>
<organism evidence="2 3">
    <name type="scientific">Methylobacterium cerastii</name>
    <dbReference type="NCBI Taxonomy" id="932741"/>
    <lineage>
        <taxon>Bacteria</taxon>
        <taxon>Pseudomonadati</taxon>
        <taxon>Pseudomonadota</taxon>
        <taxon>Alphaproteobacteria</taxon>
        <taxon>Hyphomicrobiales</taxon>
        <taxon>Methylobacteriaceae</taxon>
        <taxon>Methylobacterium</taxon>
    </lineage>
</organism>
<dbReference type="PANTHER" id="PTHR46623">
    <property type="entry name" value="CARBOXYMETHYLENEBUTENOLIDASE-RELATED"/>
    <property type="match status" value="1"/>
</dbReference>
<name>A0ABQ4QM54_9HYPH</name>
<dbReference type="InterPro" id="IPR002925">
    <property type="entry name" value="Dienelactn_hydro"/>
</dbReference>
<keyword evidence="3" id="KW-1185">Reference proteome</keyword>
<dbReference type="SUPFAM" id="SSF53474">
    <property type="entry name" value="alpha/beta-Hydrolases"/>
    <property type="match status" value="1"/>
</dbReference>
<dbReference type="PANTHER" id="PTHR46623:SF6">
    <property type="entry name" value="ALPHA_BETA-HYDROLASES SUPERFAMILY PROTEIN"/>
    <property type="match status" value="1"/>
</dbReference>
<comment type="caution">
    <text evidence="2">The sequence shown here is derived from an EMBL/GenBank/DDBJ whole genome shotgun (WGS) entry which is preliminary data.</text>
</comment>
<evidence type="ECO:0000313" key="2">
    <source>
        <dbReference type="EMBL" id="GJD46336.1"/>
    </source>
</evidence>
<dbReference type="EMBL" id="BPQG01000074">
    <property type="protein sequence ID" value="GJD46336.1"/>
    <property type="molecule type" value="Genomic_DNA"/>
</dbReference>
<accession>A0ABQ4QM54</accession>
<dbReference type="RefSeq" id="WP_187273610.1">
    <property type="nucleotide sequence ID" value="NZ_BPQG01000074.1"/>
</dbReference>
<dbReference type="Gene3D" id="3.40.50.1820">
    <property type="entry name" value="alpha/beta hydrolase"/>
    <property type="match status" value="1"/>
</dbReference>
<gene>
    <name evidence="2" type="ORF">AFCDBAGC_4216</name>
</gene>
<proteinExistence type="predicted"/>
<evidence type="ECO:0000259" key="1">
    <source>
        <dbReference type="Pfam" id="PF01738"/>
    </source>
</evidence>
<sequence length="221" mass="22995">MTHPPHPVVTRDTILCEGRPVTIERFAPHGKDAPATATVILLHDAEGPGSDRPVRAEAAALAEAGFAVLLPHYLDRTGEARVGFSGISRHFGAWRDALETVRAQVPGPVALVGRSLGGALALALAARAPGANAALVLRATFLPPELGTGPLALPPALALHGARDALVGPSHPETLRRRMEEAGGTCRVHLYPDQGHAFDPATDADATARGVGFLKRAFGPI</sequence>
<dbReference type="InterPro" id="IPR029058">
    <property type="entry name" value="AB_hydrolase_fold"/>
</dbReference>
<feature type="domain" description="Dienelactone hydrolase" evidence="1">
    <location>
        <begin position="34"/>
        <end position="203"/>
    </location>
</feature>
<dbReference type="InterPro" id="IPR051049">
    <property type="entry name" value="Dienelactone_hydrolase-like"/>
</dbReference>
<dbReference type="Pfam" id="PF01738">
    <property type="entry name" value="DLH"/>
    <property type="match status" value="1"/>
</dbReference>
<protein>
    <recommendedName>
        <fullName evidence="1">Dienelactone hydrolase domain-containing protein</fullName>
    </recommendedName>
</protein>
<evidence type="ECO:0000313" key="3">
    <source>
        <dbReference type="Proteomes" id="UP001055117"/>
    </source>
</evidence>
<reference evidence="2 3" key="1">
    <citation type="journal article" date="2021" name="Front. Microbiol.">
        <title>Comprehensive Comparative Genomics and Phenotyping of Methylobacterium Species.</title>
        <authorList>
            <person name="Alessa O."/>
            <person name="Ogura Y."/>
            <person name="Fujitani Y."/>
            <person name="Takami H."/>
            <person name="Hayashi T."/>
            <person name="Sahin N."/>
            <person name="Tani A."/>
        </authorList>
    </citation>
    <scope>NUCLEOTIDE SEQUENCE [LARGE SCALE GENOMIC DNA]</scope>
    <source>
        <strain evidence="2 3">DSM 23679</strain>
    </source>
</reference>